<dbReference type="InterPro" id="IPR013785">
    <property type="entry name" value="Aldolase_TIM"/>
</dbReference>
<evidence type="ECO:0000256" key="7">
    <source>
        <dbReference type="HAMAP-Rule" id="MF_00147"/>
    </source>
</evidence>
<comment type="similarity">
    <text evidence="2 7 8">Belongs to the triosephosphate isomerase family.</text>
</comment>
<feature type="binding site" evidence="7">
    <location>
        <begin position="9"/>
        <end position="11"/>
    </location>
    <ligand>
        <name>substrate</name>
    </ligand>
</feature>
<dbReference type="PANTHER" id="PTHR21139:SF42">
    <property type="entry name" value="TRIOSEPHOSPHATE ISOMERASE"/>
    <property type="match status" value="1"/>
</dbReference>
<dbReference type="Gene3D" id="3.20.20.70">
    <property type="entry name" value="Aldolase class I"/>
    <property type="match status" value="1"/>
</dbReference>
<comment type="pathway">
    <text evidence="1 7 8">Carbohydrate degradation; glycolysis; D-glyceraldehyde 3-phosphate from glycerone phosphate: step 1/1.</text>
</comment>
<comment type="function">
    <text evidence="7">Involved in the gluconeogenesis. Catalyzes stereospecifically the conversion of dihydroxyacetone phosphate (DHAP) to D-glyceraldehyde-3-phosphate (G3P).</text>
</comment>
<comment type="pathway">
    <text evidence="7 8">Carbohydrate biosynthesis; gluconeogenesis.</text>
</comment>
<evidence type="ECO:0000313" key="10">
    <source>
        <dbReference type="Proteomes" id="UP000501802"/>
    </source>
</evidence>
<name>A0A6G9AHL3_9BACT</name>
<evidence type="ECO:0000313" key="9">
    <source>
        <dbReference type="EMBL" id="QIP11928.1"/>
    </source>
</evidence>
<dbReference type="Pfam" id="PF00121">
    <property type="entry name" value="TIM"/>
    <property type="match status" value="1"/>
</dbReference>
<evidence type="ECO:0000256" key="6">
    <source>
        <dbReference type="ARBA" id="ARBA00023235"/>
    </source>
</evidence>
<evidence type="ECO:0000256" key="5">
    <source>
        <dbReference type="ARBA" id="ARBA00023152"/>
    </source>
</evidence>
<dbReference type="KEGG" id="spib:G8759_04415"/>
<dbReference type="UniPathway" id="UPA00109">
    <property type="reaction ID" value="UER00189"/>
</dbReference>
<gene>
    <name evidence="7" type="primary">tpiA</name>
    <name evidence="9" type="ORF">G8759_04415</name>
</gene>
<comment type="subunit">
    <text evidence="7 8">Homodimer.</text>
</comment>
<proteinExistence type="inferred from homology"/>
<dbReference type="EC" id="5.3.1.1" evidence="7 8"/>
<dbReference type="GO" id="GO:0005829">
    <property type="term" value="C:cytosol"/>
    <property type="evidence" value="ECO:0007669"/>
    <property type="project" value="TreeGrafter"/>
</dbReference>
<dbReference type="AlphaFoldDB" id="A0A6G9AHL3"/>
<comment type="catalytic activity">
    <reaction evidence="7 8">
        <text>D-glyceraldehyde 3-phosphate = dihydroxyacetone phosphate</text>
        <dbReference type="Rhea" id="RHEA:18585"/>
        <dbReference type="ChEBI" id="CHEBI:57642"/>
        <dbReference type="ChEBI" id="CHEBI:59776"/>
        <dbReference type="EC" id="5.3.1.1"/>
    </reaction>
</comment>
<keyword evidence="6 7" id="KW-0413">Isomerase</keyword>
<evidence type="ECO:0000256" key="1">
    <source>
        <dbReference type="ARBA" id="ARBA00004680"/>
    </source>
</evidence>
<feature type="active site" description="Electrophile" evidence="7">
    <location>
        <position position="98"/>
    </location>
</feature>
<dbReference type="HAMAP" id="MF_00147_B">
    <property type="entry name" value="TIM_B"/>
    <property type="match status" value="1"/>
</dbReference>
<dbReference type="UniPathway" id="UPA00138"/>
<dbReference type="NCBIfam" id="TIGR00419">
    <property type="entry name" value="tim"/>
    <property type="match status" value="1"/>
</dbReference>
<dbReference type="SUPFAM" id="SSF51351">
    <property type="entry name" value="Triosephosphate isomerase (TIM)"/>
    <property type="match status" value="1"/>
</dbReference>
<evidence type="ECO:0000256" key="4">
    <source>
        <dbReference type="ARBA" id="ARBA00022490"/>
    </source>
</evidence>
<dbReference type="GO" id="GO:0004807">
    <property type="term" value="F:triose-phosphate isomerase activity"/>
    <property type="evidence" value="ECO:0007669"/>
    <property type="project" value="UniProtKB-UniRule"/>
</dbReference>
<evidence type="ECO:0000256" key="8">
    <source>
        <dbReference type="RuleBase" id="RU363013"/>
    </source>
</evidence>
<evidence type="ECO:0000256" key="2">
    <source>
        <dbReference type="ARBA" id="ARBA00007422"/>
    </source>
</evidence>
<dbReference type="GO" id="GO:0046166">
    <property type="term" value="P:glyceraldehyde-3-phosphate biosynthetic process"/>
    <property type="evidence" value="ECO:0007669"/>
    <property type="project" value="TreeGrafter"/>
</dbReference>
<dbReference type="FunFam" id="3.20.20.70:FF:000016">
    <property type="entry name" value="Triosephosphate isomerase"/>
    <property type="match status" value="1"/>
</dbReference>
<protein>
    <recommendedName>
        <fullName evidence="7 8">Triosephosphate isomerase</fullName>
        <shortName evidence="7">TIM</shortName>
        <shortName evidence="7">TPI</shortName>
        <ecNumber evidence="7 8">5.3.1.1</ecNumber>
    </recommendedName>
    <alternativeName>
        <fullName evidence="7">Triose-phosphate isomerase</fullName>
    </alternativeName>
</protein>
<dbReference type="InterPro" id="IPR020861">
    <property type="entry name" value="Triosephosphate_isomerase_AS"/>
</dbReference>
<dbReference type="PANTHER" id="PTHR21139">
    <property type="entry name" value="TRIOSEPHOSPHATE ISOMERASE"/>
    <property type="match status" value="1"/>
</dbReference>
<dbReference type="InterPro" id="IPR000652">
    <property type="entry name" value="Triosephosphate_isomerase"/>
</dbReference>
<dbReference type="GO" id="GO:0006094">
    <property type="term" value="P:gluconeogenesis"/>
    <property type="evidence" value="ECO:0007669"/>
    <property type="project" value="UniProtKB-UniRule"/>
</dbReference>
<comment type="subcellular location">
    <subcellularLocation>
        <location evidence="7 8">Cytoplasm</location>
    </subcellularLocation>
</comment>
<sequence>MRKKIVAGNWKMNKTFEEAKALLSEVVNMISDEVTGDVEVVLCPPALYLAASRQYITSGGKVSLGAQNCHEKASGAYTGEISAPMLQSIGVDYVILGHSERRQYFGETNALLAEKVNIVLENGLTPIFCCGESRDLRENGDYIGFVKDQVTESLFHLSAESFAKIVIAYEPIWAIGTGLTASSAQAQDMHFELRQHIASQYGDAIAQDITILYGGSANEKNAAELFAQPDVDGGLIGGASLKSREFLTVVKARQ</sequence>
<keyword evidence="4 7" id="KW-0963">Cytoplasm</keyword>
<dbReference type="GO" id="GO:0006096">
    <property type="term" value="P:glycolytic process"/>
    <property type="evidence" value="ECO:0007669"/>
    <property type="project" value="UniProtKB-UniRule"/>
</dbReference>
<keyword evidence="10" id="KW-1185">Reference proteome</keyword>
<dbReference type="InterPro" id="IPR022896">
    <property type="entry name" value="TrioseP_Isoase_bac/euk"/>
</dbReference>
<dbReference type="EMBL" id="CP050063">
    <property type="protein sequence ID" value="QIP11928.1"/>
    <property type="molecule type" value="Genomic_DNA"/>
</dbReference>
<dbReference type="InterPro" id="IPR035990">
    <property type="entry name" value="TIM_sf"/>
</dbReference>
<keyword evidence="3 7" id="KW-0312">Gluconeogenesis</keyword>
<dbReference type="GO" id="GO:0019563">
    <property type="term" value="P:glycerol catabolic process"/>
    <property type="evidence" value="ECO:0007669"/>
    <property type="project" value="TreeGrafter"/>
</dbReference>
<feature type="active site" description="Proton acceptor" evidence="7">
    <location>
        <position position="170"/>
    </location>
</feature>
<feature type="binding site" evidence="7">
    <location>
        <position position="216"/>
    </location>
    <ligand>
        <name>substrate</name>
    </ligand>
</feature>
<dbReference type="PROSITE" id="PS00171">
    <property type="entry name" value="TIM_1"/>
    <property type="match status" value="1"/>
</dbReference>
<dbReference type="PROSITE" id="PS51440">
    <property type="entry name" value="TIM_2"/>
    <property type="match status" value="1"/>
</dbReference>
<feature type="binding site" evidence="7">
    <location>
        <begin position="237"/>
        <end position="238"/>
    </location>
    <ligand>
        <name>substrate</name>
    </ligand>
</feature>
<keyword evidence="5 7" id="KW-0324">Glycolysis</keyword>
<evidence type="ECO:0000256" key="3">
    <source>
        <dbReference type="ARBA" id="ARBA00022432"/>
    </source>
</evidence>
<dbReference type="CDD" id="cd00311">
    <property type="entry name" value="TIM"/>
    <property type="match status" value="1"/>
</dbReference>
<reference evidence="9 10" key="1">
    <citation type="submission" date="2020-03" db="EMBL/GenBank/DDBJ databases">
        <authorList>
            <person name="Kim M.K."/>
        </authorList>
    </citation>
    <scope>NUCLEOTIDE SEQUENCE [LARGE SCALE GENOMIC DNA]</scope>
    <source>
        <strain evidence="9 10">BT328</strain>
    </source>
</reference>
<dbReference type="RefSeq" id="WP_167205589.1">
    <property type="nucleotide sequence ID" value="NZ_CP050063.1"/>
</dbReference>
<feature type="binding site" evidence="7">
    <location>
        <position position="176"/>
    </location>
    <ligand>
        <name>substrate</name>
    </ligand>
</feature>
<dbReference type="Proteomes" id="UP000501802">
    <property type="component" value="Chromosome"/>
</dbReference>
<accession>A0A6G9AHL3</accession>
<organism evidence="9 10">
    <name type="scientific">Spirosoma aureum</name>
    <dbReference type="NCBI Taxonomy" id="2692134"/>
    <lineage>
        <taxon>Bacteria</taxon>
        <taxon>Pseudomonadati</taxon>
        <taxon>Bacteroidota</taxon>
        <taxon>Cytophagia</taxon>
        <taxon>Cytophagales</taxon>
        <taxon>Cytophagaceae</taxon>
        <taxon>Spirosoma</taxon>
    </lineage>
</organism>